<dbReference type="InterPro" id="IPR041373">
    <property type="entry name" value="RT_RNaseH"/>
</dbReference>
<evidence type="ECO:0000256" key="5">
    <source>
        <dbReference type="ARBA" id="ARBA00022801"/>
    </source>
</evidence>
<evidence type="ECO:0000313" key="9">
    <source>
        <dbReference type="Proteomes" id="UP000789901"/>
    </source>
</evidence>
<keyword evidence="6" id="KW-0695">RNA-directed DNA polymerase</keyword>
<dbReference type="Proteomes" id="UP000789901">
    <property type="component" value="Unassembled WGS sequence"/>
</dbReference>
<evidence type="ECO:0000256" key="3">
    <source>
        <dbReference type="ARBA" id="ARBA00022722"/>
    </source>
</evidence>
<keyword evidence="3" id="KW-0540">Nuclease</keyword>
<gene>
    <name evidence="8" type="ORF">GMARGA_LOCUS2230</name>
</gene>
<evidence type="ECO:0000256" key="6">
    <source>
        <dbReference type="ARBA" id="ARBA00022918"/>
    </source>
</evidence>
<dbReference type="EMBL" id="CAJVQB010000676">
    <property type="protein sequence ID" value="CAG8501604.1"/>
    <property type="molecule type" value="Genomic_DNA"/>
</dbReference>
<comment type="caution">
    <text evidence="8">The sequence shown here is derived from an EMBL/GenBank/DDBJ whole genome shotgun (WGS) entry which is preliminary data.</text>
</comment>
<keyword evidence="5" id="KW-0378">Hydrolase</keyword>
<protein>
    <submittedName>
        <fullName evidence="8">3483_t:CDS:1</fullName>
    </submittedName>
</protein>
<evidence type="ECO:0000313" key="8">
    <source>
        <dbReference type="EMBL" id="CAG8501604.1"/>
    </source>
</evidence>
<feature type="domain" description="Reverse transcriptase RNase H-like" evidence="7">
    <location>
        <begin position="75"/>
        <end position="119"/>
    </location>
</feature>
<keyword evidence="4" id="KW-0255">Endonuclease</keyword>
<evidence type="ECO:0000256" key="1">
    <source>
        <dbReference type="ARBA" id="ARBA00022679"/>
    </source>
</evidence>
<evidence type="ECO:0000256" key="4">
    <source>
        <dbReference type="ARBA" id="ARBA00022759"/>
    </source>
</evidence>
<keyword evidence="2" id="KW-0548">Nucleotidyltransferase</keyword>
<reference evidence="8 9" key="1">
    <citation type="submission" date="2021-06" db="EMBL/GenBank/DDBJ databases">
        <authorList>
            <person name="Kallberg Y."/>
            <person name="Tangrot J."/>
            <person name="Rosling A."/>
        </authorList>
    </citation>
    <scope>NUCLEOTIDE SEQUENCE [LARGE SCALE GENOMIC DNA]</scope>
    <source>
        <strain evidence="8 9">120-4 pot B 10/14</strain>
    </source>
</reference>
<accession>A0ABM8W1L3</accession>
<evidence type="ECO:0000259" key="7">
    <source>
        <dbReference type="Pfam" id="PF17917"/>
    </source>
</evidence>
<sequence length="122" mass="13830">MDQLRVENNDQPREDLIVYAACANQPEEDRNCTPVEDQNCTPVDEPVPEVLAHKTDPEEETLDQKLEKNLTEASLGPEERGAALNLLTHFKHYLSLDPFVVVTDHVALKWLQTSSLTSHRAR</sequence>
<keyword evidence="1" id="KW-0808">Transferase</keyword>
<keyword evidence="9" id="KW-1185">Reference proteome</keyword>
<name>A0ABM8W1L3_GIGMA</name>
<proteinExistence type="predicted"/>
<dbReference type="Pfam" id="PF17917">
    <property type="entry name" value="RT_RNaseH"/>
    <property type="match status" value="1"/>
</dbReference>
<evidence type="ECO:0000256" key="2">
    <source>
        <dbReference type="ARBA" id="ARBA00022695"/>
    </source>
</evidence>
<organism evidence="8 9">
    <name type="scientific">Gigaspora margarita</name>
    <dbReference type="NCBI Taxonomy" id="4874"/>
    <lineage>
        <taxon>Eukaryota</taxon>
        <taxon>Fungi</taxon>
        <taxon>Fungi incertae sedis</taxon>
        <taxon>Mucoromycota</taxon>
        <taxon>Glomeromycotina</taxon>
        <taxon>Glomeromycetes</taxon>
        <taxon>Diversisporales</taxon>
        <taxon>Gigasporaceae</taxon>
        <taxon>Gigaspora</taxon>
    </lineage>
</organism>